<keyword evidence="2" id="KW-1185">Reference proteome</keyword>
<evidence type="ECO:0000313" key="1">
    <source>
        <dbReference type="EMBL" id="SKC54712.1"/>
    </source>
</evidence>
<name>A0A1T5JTA3_9MICO</name>
<organism evidence="1 2">
    <name type="scientific">Okibacterium fritillariae</name>
    <dbReference type="NCBI Taxonomy" id="123320"/>
    <lineage>
        <taxon>Bacteria</taxon>
        <taxon>Bacillati</taxon>
        <taxon>Actinomycetota</taxon>
        <taxon>Actinomycetes</taxon>
        <taxon>Micrococcales</taxon>
        <taxon>Microbacteriaceae</taxon>
        <taxon>Okibacterium</taxon>
    </lineage>
</organism>
<proteinExistence type="predicted"/>
<dbReference type="EMBL" id="FUZP01000001">
    <property type="protein sequence ID" value="SKC54712.1"/>
    <property type="molecule type" value="Genomic_DNA"/>
</dbReference>
<dbReference type="RefSeq" id="WP_268794187.1">
    <property type="nucleotide sequence ID" value="NZ_FUZP01000001.1"/>
</dbReference>
<dbReference type="AlphaFoldDB" id="A0A1T5JTA3"/>
<gene>
    <name evidence="1" type="ORF">SAMN06309945_1851</name>
</gene>
<sequence length="42" mass="4587">MTIAASDLQYVSGSILGVGSHPRSWAMSQWGVMVTYELDQTL</sequence>
<dbReference type="STRING" id="123320.SAMN06309945_1851"/>
<reference evidence="1 2" key="1">
    <citation type="submission" date="2017-02" db="EMBL/GenBank/DDBJ databases">
        <authorList>
            <person name="Peterson S.W."/>
        </authorList>
    </citation>
    <scope>NUCLEOTIDE SEQUENCE [LARGE SCALE GENOMIC DNA]</scope>
    <source>
        <strain evidence="1 2">VKM Ac-2059</strain>
    </source>
</reference>
<protein>
    <submittedName>
        <fullName evidence="1">Uncharacterized protein</fullName>
    </submittedName>
</protein>
<dbReference type="Proteomes" id="UP000190857">
    <property type="component" value="Unassembled WGS sequence"/>
</dbReference>
<evidence type="ECO:0000313" key="2">
    <source>
        <dbReference type="Proteomes" id="UP000190857"/>
    </source>
</evidence>
<accession>A0A1T5JTA3</accession>